<evidence type="ECO:0000313" key="1">
    <source>
        <dbReference type="EMBL" id="MUN28700.1"/>
    </source>
</evidence>
<evidence type="ECO:0000313" key="2">
    <source>
        <dbReference type="Proteomes" id="UP000470772"/>
    </source>
</evidence>
<dbReference type="Proteomes" id="UP000470772">
    <property type="component" value="Unassembled WGS sequence"/>
</dbReference>
<reference evidence="1 2" key="1">
    <citation type="submission" date="2019-10" db="EMBL/GenBank/DDBJ databases">
        <title>Sequencing and Assembly of Multiple Reported Metal-Biooxidizing Members of the Extremely Thermoacidophilic Archaeal Family Sulfolobaceae.</title>
        <authorList>
            <person name="Counts J.A."/>
            <person name="Kelly R.M."/>
        </authorList>
    </citation>
    <scope>NUCLEOTIDE SEQUENCE [LARGE SCALE GENOMIC DNA]</scope>
    <source>
        <strain evidence="1 2">DSM 6482</strain>
    </source>
</reference>
<sequence>MSEIVKDLTEKTLSKVGYNSIKDLDIKYYQEFKDRYDVFGQFKNERGYFEFAISFDKKGNIKRSHVNMISPTSIREDIEKRVYDKE</sequence>
<accession>A0A6A9QKA0</accession>
<dbReference type="EMBL" id="WGGD01000005">
    <property type="protein sequence ID" value="MUN28700.1"/>
    <property type="molecule type" value="Genomic_DNA"/>
</dbReference>
<protein>
    <submittedName>
        <fullName evidence="1">Uncharacterized protein</fullName>
    </submittedName>
</protein>
<proteinExistence type="predicted"/>
<name>A0A6A9QKA0_SULME</name>
<organism evidence="1 2">
    <name type="scientific">Sulfuracidifex metallicus DSM 6482 = JCM 9184</name>
    <dbReference type="NCBI Taxonomy" id="523847"/>
    <lineage>
        <taxon>Archaea</taxon>
        <taxon>Thermoproteota</taxon>
        <taxon>Thermoprotei</taxon>
        <taxon>Sulfolobales</taxon>
        <taxon>Sulfolobaceae</taxon>
        <taxon>Sulfuracidifex</taxon>
    </lineage>
</organism>
<dbReference type="RefSeq" id="WP_156016393.1">
    <property type="nucleotide sequence ID" value="NZ_WGGD01000005.1"/>
</dbReference>
<gene>
    <name evidence="1" type="ORF">GC250_04420</name>
</gene>
<keyword evidence="2" id="KW-1185">Reference proteome</keyword>
<comment type="caution">
    <text evidence="1">The sequence shown here is derived from an EMBL/GenBank/DDBJ whole genome shotgun (WGS) entry which is preliminary data.</text>
</comment>
<dbReference type="AlphaFoldDB" id="A0A6A9QKA0"/>